<dbReference type="AlphaFoldDB" id="A0AAX3EI33"/>
<name>A0AAX3EI33_PAEUR</name>
<evidence type="ECO:0000313" key="1">
    <source>
        <dbReference type="EMBL" id="UYV97782.1"/>
    </source>
</evidence>
<dbReference type="EMBL" id="CP101185">
    <property type="protein sequence ID" value="UYV97782.1"/>
    <property type="molecule type" value="Genomic_DNA"/>
</dbReference>
<organism evidence="1 2">
    <name type="scientific">Paenarthrobacter ureafaciens</name>
    <dbReference type="NCBI Taxonomy" id="37931"/>
    <lineage>
        <taxon>Bacteria</taxon>
        <taxon>Bacillati</taxon>
        <taxon>Actinomycetota</taxon>
        <taxon>Actinomycetes</taxon>
        <taxon>Micrococcales</taxon>
        <taxon>Micrococcaceae</taxon>
        <taxon>Paenarthrobacter</taxon>
    </lineage>
</organism>
<proteinExistence type="predicted"/>
<reference evidence="1" key="1">
    <citation type="submission" date="2022-07" db="EMBL/GenBank/DDBJ databases">
        <authorList>
            <person name="Wu T."/>
        </authorList>
    </citation>
    <scope>NUCLEOTIDE SEQUENCE</scope>
    <source>
        <strain evidence="1">SD-1</strain>
    </source>
</reference>
<sequence>MPSSKLIFSSDATRIGQDPRLLAKRAQRGELIRVRRGAYVPAGIWAALNERQRHGVLAAALVHTTLKSPVFTMKTAGLLWGLGVVGVPRQLQTLTDDPRGGRSKNGVHRTLGSLDQGVCQLGGFQVTDKARTTIELAGKLNFGEALAVVDSSRRDLSVRTGQYPWSGLTAPSPADAADWDKESPWGPALQLEALEEAVSNIATTSRQRRASKIIEFSAADSESPGESISRANMILQGFPAPRLQATFTLKNGKTARTDFWWPELDLVGEFDGQGKYLRSELRGGKTIQQVVMDEKARENALRALGLTVIRWDWGEMMNPRAFANILIDGGLRSSRTP</sequence>
<dbReference type="Proteomes" id="UP001163293">
    <property type="component" value="Chromosome"/>
</dbReference>
<dbReference type="GeneID" id="79882773"/>
<dbReference type="RefSeq" id="WP_069696652.1">
    <property type="nucleotide sequence ID" value="NZ_CP014574.1"/>
</dbReference>
<accession>A0AAX3EI33</accession>
<gene>
    <name evidence="1" type="ORF">NL394_00560</name>
</gene>
<evidence type="ECO:0000313" key="2">
    <source>
        <dbReference type="Proteomes" id="UP001163293"/>
    </source>
</evidence>
<keyword evidence="2" id="KW-1185">Reference proteome</keyword>
<protein>
    <submittedName>
        <fullName evidence="1">Type IV toxin-antitoxin system AbiEi family antitoxin domain-containing protein</fullName>
    </submittedName>
</protein>